<evidence type="ECO:0000259" key="3">
    <source>
        <dbReference type="PROSITE" id="PS51029"/>
    </source>
</evidence>
<feature type="compositionally biased region" description="Acidic residues" evidence="2">
    <location>
        <begin position="125"/>
        <end position="137"/>
    </location>
</feature>
<keyword evidence="1" id="KW-0539">Nucleus</keyword>
<dbReference type="InterPro" id="IPR006578">
    <property type="entry name" value="MADF-dom"/>
</dbReference>
<dbReference type="EMBL" id="JARO02010746">
    <property type="protein sequence ID" value="KPP60447.1"/>
    <property type="molecule type" value="Genomic_DNA"/>
</dbReference>
<name>A0A0P7WH93_SCLFO</name>
<evidence type="ECO:0000313" key="6">
    <source>
        <dbReference type="Proteomes" id="UP000034805"/>
    </source>
</evidence>
<evidence type="ECO:0000256" key="1">
    <source>
        <dbReference type="PROSITE-ProRule" id="PRU00371"/>
    </source>
</evidence>
<comment type="subcellular location">
    <subcellularLocation>
        <location evidence="1">Nucleus</location>
    </subcellularLocation>
</comment>
<sequence>MEERLISAVSDYPELYNSTLNSYKDVDKKAKAWRAVSLQVELPGKEDRLERAPEWLASNANQVVTEEDCRRKWKSLRDMFIKDKRSEQRRKASGGNHRSWKYSWHMAFLTPFIQSRSTHAAATADDLDEEREEDEKEDEKNENRNAAFAIHELEGEHSGMETPPHFPTSSSHVPRRKRRLQVDSLEGAEDEMFLLSLLPYLKRLPYEKKSAIKLKFHQLLYEAEFQ</sequence>
<dbReference type="Pfam" id="PF10545">
    <property type="entry name" value="MADF_DNA_bdg"/>
    <property type="match status" value="1"/>
</dbReference>
<protein>
    <recommendedName>
        <fullName evidence="7">BESS domain-containing protein</fullName>
    </recommendedName>
</protein>
<accession>A0A0P7WH93</accession>
<reference evidence="5 6" key="1">
    <citation type="submission" date="2015-08" db="EMBL/GenBank/DDBJ databases">
        <title>The genome of the Asian arowana (Scleropages formosus).</title>
        <authorList>
            <person name="Tan M.H."/>
            <person name="Gan H.M."/>
            <person name="Croft L.J."/>
            <person name="Austin C.M."/>
        </authorList>
    </citation>
    <scope>NUCLEOTIDE SEQUENCE [LARGE SCALE GENOMIC DNA]</scope>
    <source>
        <strain evidence="5">Aro1</strain>
    </source>
</reference>
<dbReference type="Proteomes" id="UP000034805">
    <property type="component" value="Unassembled WGS sequence"/>
</dbReference>
<feature type="region of interest" description="Disordered" evidence="2">
    <location>
        <begin position="156"/>
        <end position="178"/>
    </location>
</feature>
<dbReference type="Pfam" id="PF02944">
    <property type="entry name" value="BESS"/>
    <property type="match status" value="1"/>
</dbReference>
<dbReference type="GO" id="GO:0006357">
    <property type="term" value="P:regulation of transcription by RNA polymerase II"/>
    <property type="evidence" value="ECO:0007669"/>
    <property type="project" value="TreeGrafter"/>
</dbReference>
<dbReference type="PROSITE" id="PS51029">
    <property type="entry name" value="MADF"/>
    <property type="match status" value="1"/>
</dbReference>
<organism evidence="5 6">
    <name type="scientific">Scleropages formosus</name>
    <name type="common">Asian bonytongue</name>
    <name type="synonym">Osteoglossum formosum</name>
    <dbReference type="NCBI Taxonomy" id="113540"/>
    <lineage>
        <taxon>Eukaryota</taxon>
        <taxon>Metazoa</taxon>
        <taxon>Chordata</taxon>
        <taxon>Craniata</taxon>
        <taxon>Vertebrata</taxon>
        <taxon>Euteleostomi</taxon>
        <taxon>Actinopterygii</taxon>
        <taxon>Neopterygii</taxon>
        <taxon>Teleostei</taxon>
        <taxon>Osteoglossocephala</taxon>
        <taxon>Osteoglossomorpha</taxon>
        <taxon>Osteoglossiformes</taxon>
        <taxon>Osteoglossidae</taxon>
        <taxon>Scleropages</taxon>
    </lineage>
</organism>
<dbReference type="InterPro" id="IPR004210">
    <property type="entry name" value="BESS_motif"/>
</dbReference>
<feature type="domain" description="BESS" evidence="4">
    <location>
        <begin position="187"/>
        <end position="226"/>
    </location>
</feature>
<feature type="region of interest" description="Disordered" evidence="2">
    <location>
        <begin position="119"/>
        <end position="144"/>
    </location>
</feature>
<dbReference type="SMART" id="SM00595">
    <property type="entry name" value="MADF"/>
    <property type="match status" value="1"/>
</dbReference>
<gene>
    <name evidence="5" type="ORF">Z043_121555</name>
</gene>
<dbReference type="STRING" id="113540.ENSSFOP00015064967"/>
<dbReference type="PANTHER" id="PTHR12243:SF48">
    <property type="entry name" value="MADF DOMAIN-CONTAINING PROTEIN"/>
    <property type="match status" value="1"/>
</dbReference>
<evidence type="ECO:0000256" key="2">
    <source>
        <dbReference type="SAM" id="MobiDB-lite"/>
    </source>
</evidence>
<evidence type="ECO:0008006" key="7">
    <source>
        <dbReference type="Google" id="ProtNLM"/>
    </source>
</evidence>
<feature type="domain" description="MADF" evidence="3">
    <location>
        <begin position="4"/>
        <end position="114"/>
    </location>
</feature>
<dbReference type="PROSITE" id="PS51031">
    <property type="entry name" value="BESS"/>
    <property type="match status" value="1"/>
</dbReference>
<dbReference type="GO" id="GO:0003677">
    <property type="term" value="F:DNA binding"/>
    <property type="evidence" value="ECO:0007669"/>
    <property type="project" value="InterPro"/>
</dbReference>
<evidence type="ECO:0000259" key="4">
    <source>
        <dbReference type="PROSITE" id="PS51031"/>
    </source>
</evidence>
<comment type="caution">
    <text evidence="5">The sequence shown here is derived from an EMBL/GenBank/DDBJ whole genome shotgun (WGS) entry which is preliminary data.</text>
</comment>
<dbReference type="GO" id="GO:0005667">
    <property type="term" value="C:transcription regulator complex"/>
    <property type="evidence" value="ECO:0007669"/>
    <property type="project" value="TreeGrafter"/>
</dbReference>
<proteinExistence type="predicted"/>
<dbReference type="PANTHER" id="PTHR12243">
    <property type="entry name" value="MADF DOMAIN TRANSCRIPTION FACTOR"/>
    <property type="match status" value="1"/>
</dbReference>
<dbReference type="GO" id="GO:0005634">
    <property type="term" value="C:nucleus"/>
    <property type="evidence" value="ECO:0007669"/>
    <property type="project" value="UniProtKB-SubCell"/>
</dbReference>
<evidence type="ECO:0000313" key="5">
    <source>
        <dbReference type="EMBL" id="KPP60447.1"/>
    </source>
</evidence>
<dbReference type="AlphaFoldDB" id="A0A0P7WH93"/>
<dbReference type="InterPro" id="IPR039353">
    <property type="entry name" value="TF_Adf1"/>
</dbReference>